<protein>
    <submittedName>
        <fullName evidence="3">LLM class flavin-dependent oxidoreductase</fullName>
    </submittedName>
</protein>
<keyword evidence="4" id="KW-1185">Reference proteome</keyword>
<dbReference type="NCBIfam" id="TIGR03558">
    <property type="entry name" value="oxido_grp_1"/>
    <property type="match status" value="1"/>
</dbReference>
<dbReference type="InterPro" id="IPR050766">
    <property type="entry name" value="Bact_Lucif_Oxidored"/>
</dbReference>
<sequence>MALNSPNIPYSLLELAIVSSGVSTAQTFANSQDLARKAESWGYKRFWLAEHHNALSIASSATPVLIGHIAGGTKTIRVGSGGVMLPNHSPLIVAEQFGTLATLYPGRIDLGLGRAPGTDQVTAQAIRPDRMVSVHSFPEEISQIQQYLSPENSTAKVRVPFAEGVEVPVYVLGSSTDSAHLAAQKGLPYAFASHFATTHLFDALNIYHNEFQPSGFLKGPYTIACINVIAADSEEKAESLFTSLIRMFVGVITGQSEYLQPPMRMTSELRSLWQHPSVNQMLKYTFVGTKETVKQKTKEFLNQTQASELMVVSNVYGHEDRLRSCELFAEIMQEIDAEKGTGNEA</sequence>
<dbReference type="PANTHER" id="PTHR30137">
    <property type="entry name" value="LUCIFERASE-LIKE MONOOXYGENASE"/>
    <property type="match status" value="1"/>
</dbReference>
<gene>
    <name evidence="3" type="ORF">I5M27_06540</name>
</gene>
<dbReference type="EMBL" id="JAEHFX010000002">
    <property type="protein sequence ID" value="MBK0402635.1"/>
    <property type="molecule type" value="Genomic_DNA"/>
</dbReference>
<evidence type="ECO:0000259" key="2">
    <source>
        <dbReference type="Pfam" id="PF00296"/>
    </source>
</evidence>
<evidence type="ECO:0000313" key="4">
    <source>
        <dbReference type="Proteomes" id="UP000644147"/>
    </source>
</evidence>
<comment type="similarity">
    <text evidence="1">To bacterial alkanal monooxygenase alpha and beta chains.</text>
</comment>
<evidence type="ECO:0000313" key="3">
    <source>
        <dbReference type="EMBL" id="MBK0402635.1"/>
    </source>
</evidence>
<accession>A0ABS1C247</accession>
<dbReference type="InterPro" id="IPR011251">
    <property type="entry name" value="Luciferase-like_dom"/>
</dbReference>
<dbReference type="Proteomes" id="UP000644147">
    <property type="component" value="Unassembled WGS sequence"/>
</dbReference>
<organism evidence="3 4">
    <name type="scientific">Adhaeribacter terrigena</name>
    <dbReference type="NCBI Taxonomy" id="2793070"/>
    <lineage>
        <taxon>Bacteria</taxon>
        <taxon>Pseudomonadati</taxon>
        <taxon>Bacteroidota</taxon>
        <taxon>Cytophagia</taxon>
        <taxon>Cytophagales</taxon>
        <taxon>Hymenobacteraceae</taxon>
        <taxon>Adhaeribacter</taxon>
    </lineage>
</organism>
<dbReference type="Gene3D" id="3.20.20.30">
    <property type="entry name" value="Luciferase-like domain"/>
    <property type="match status" value="1"/>
</dbReference>
<dbReference type="SUPFAM" id="SSF51679">
    <property type="entry name" value="Bacterial luciferase-like"/>
    <property type="match status" value="1"/>
</dbReference>
<name>A0ABS1C247_9BACT</name>
<dbReference type="RefSeq" id="WP_200505376.1">
    <property type="nucleotide sequence ID" value="NZ_JAEHFX010000002.1"/>
</dbReference>
<dbReference type="PANTHER" id="PTHR30137:SF6">
    <property type="entry name" value="LUCIFERASE-LIKE MONOOXYGENASE"/>
    <property type="match status" value="1"/>
</dbReference>
<reference evidence="3 4" key="1">
    <citation type="submission" date="2020-12" db="EMBL/GenBank/DDBJ databases">
        <title>Bacterial novel species Adhaeribacter sp. BT258 isolated from soil.</title>
        <authorList>
            <person name="Jung H.-Y."/>
        </authorList>
    </citation>
    <scope>NUCLEOTIDE SEQUENCE [LARGE SCALE GENOMIC DNA]</scope>
    <source>
        <strain evidence="3 4">BT258</strain>
    </source>
</reference>
<evidence type="ECO:0000256" key="1">
    <source>
        <dbReference type="ARBA" id="ARBA00007789"/>
    </source>
</evidence>
<proteinExistence type="predicted"/>
<dbReference type="Pfam" id="PF00296">
    <property type="entry name" value="Bac_luciferase"/>
    <property type="match status" value="1"/>
</dbReference>
<dbReference type="InterPro" id="IPR019949">
    <property type="entry name" value="CmoO-like"/>
</dbReference>
<comment type="caution">
    <text evidence="3">The sequence shown here is derived from an EMBL/GenBank/DDBJ whole genome shotgun (WGS) entry which is preliminary data.</text>
</comment>
<feature type="domain" description="Luciferase-like" evidence="2">
    <location>
        <begin position="20"/>
        <end position="301"/>
    </location>
</feature>
<dbReference type="InterPro" id="IPR036661">
    <property type="entry name" value="Luciferase-like_sf"/>
</dbReference>